<feature type="non-terminal residue" evidence="1">
    <location>
        <position position="1"/>
    </location>
</feature>
<dbReference type="EMBL" id="JAMKFB020000023">
    <property type="protein sequence ID" value="KAL0158945.1"/>
    <property type="molecule type" value="Genomic_DNA"/>
</dbReference>
<proteinExistence type="predicted"/>
<name>A0ABD0NA39_CIRMR</name>
<feature type="non-terminal residue" evidence="1">
    <location>
        <position position="53"/>
    </location>
</feature>
<reference evidence="1 2" key="1">
    <citation type="submission" date="2024-05" db="EMBL/GenBank/DDBJ databases">
        <title>Genome sequencing and assembly of Indian major carp, Cirrhinus mrigala (Hamilton, 1822).</title>
        <authorList>
            <person name="Mohindra V."/>
            <person name="Chowdhury L.M."/>
            <person name="Lal K."/>
            <person name="Jena J.K."/>
        </authorList>
    </citation>
    <scope>NUCLEOTIDE SEQUENCE [LARGE SCALE GENOMIC DNA]</scope>
    <source>
        <strain evidence="1">CM1030</strain>
        <tissue evidence="1">Blood</tissue>
    </source>
</reference>
<accession>A0ABD0NA39</accession>
<comment type="caution">
    <text evidence="1">The sequence shown here is derived from an EMBL/GenBank/DDBJ whole genome shotgun (WGS) entry which is preliminary data.</text>
</comment>
<dbReference type="Proteomes" id="UP001529510">
    <property type="component" value="Unassembled WGS sequence"/>
</dbReference>
<evidence type="ECO:0000313" key="2">
    <source>
        <dbReference type="Proteomes" id="UP001529510"/>
    </source>
</evidence>
<sequence length="53" mass="6299">EEVEKVVSMLQEQARTLSRYGMKKHLCVLPMYAGLPYNEQMRVFERMPPTVRK</sequence>
<protein>
    <submittedName>
        <fullName evidence="1">Uncharacterized protein</fullName>
    </submittedName>
</protein>
<dbReference type="AlphaFoldDB" id="A0ABD0NA39"/>
<keyword evidence="2" id="KW-1185">Reference proteome</keyword>
<evidence type="ECO:0000313" key="1">
    <source>
        <dbReference type="EMBL" id="KAL0158945.1"/>
    </source>
</evidence>
<dbReference type="InterPro" id="IPR027417">
    <property type="entry name" value="P-loop_NTPase"/>
</dbReference>
<organism evidence="1 2">
    <name type="scientific">Cirrhinus mrigala</name>
    <name type="common">Mrigala</name>
    <dbReference type="NCBI Taxonomy" id="683832"/>
    <lineage>
        <taxon>Eukaryota</taxon>
        <taxon>Metazoa</taxon>
        <taxon>Chordata</taxon>
        <taxon>Craniata</taxon>
        <taxon>Vertebrata</taxon>
        <taxon>Euteleostomi</taxon>
        <taxon>Actinopterygii</taxon>
        <taxon>Neopterygii</taxon>
        <taxon>Teleostei</taxon>
        <taxon>Ostariophysi</taxon>
        <taxon>Cypriniformes</taxon>
        <taxon>Cyprinidae</taxon>
        <taxon>Labeoninae</taxon>
        <taxon>Labeonini</taxon>
        <taxon>Cirrhinus</taxon>
    </lineage>
</organism>
<gene>
    <name evidence="1" type="ORF">M9458_047021</name>
</gene>
<dbReference type="Gene3D" id="3.40.50.300">
    <property type="entry name" value="P-loop containing nucleotide triphosphate hydrolases"/>
    <property type="match status" value="1"/>
</dbReference>